<gene>
    <name evidence="6" type="ORF">FA13DRAFT_1798709</name>
</gene>
<dbReference type="InterPro" id="IPR017907">
    <property type="entry name" value="Znf_RING_CS"/>
</dbReference>
<comment type="caution">
    <text evidence="6">The sequence shown here is derived from an EMBL/GenBank/DDBJ whole genome shotgun (WGS) entry which is preliminary data.</text>
</comment>
<evidence type="ECO:0000313" key="6">
    <source>
        <dbReference type="EMBL" id="TEB22624.1"/>
    </source>
</evidence>
<organism evidence="6 7">
    <name type="scientific">Coprinellus micaceus</name>
    <name type="common">Glistening ink-cap mushroom</name>
    <name type="synonym">Coprinus micaceus</name>
    <dbReference type="NCBI Taxonomy" id="71717"/>
    <lineage>
        <taxon>Eukaryota</taxon>
        <taxon>Fungi</taxon>
        <taxon>Dikarya</taxon>
        <taxon>Basidiomycota</taxon>
        <taxon>Agaricomycotina</taxon>
        <taxon>Agaricomycetes</taxon>
        <taxon>Agaricomycetidae</taxon>
        <taxon>Agaricales</taxon>
        <taxon>Agaricineae</taxon>
        <taxon>Psathyrellaceae</taxon>
        <taxon>Coprinellus</taxon>
    </lineage>
</organism>
<dbReference type="GO" id="GO:0008270">
    <property type="term" value="F:zinc ion binding"/>
    <property type="evidence" value="ECO:0007669"/>
    <property type="project" value="UniProtKB-KW"/>
</dbReference>
<dbReference type="Gene3D" id="3.30.40.10">
    <property type="entry name" value="Zinc/RING finger domain, C3HC4 (zinc finger)"/>
    <property type="match status" value="1"/>
</dbReference>
<protein>
    <recommendedName>
        <fullName evidence="5">RING-type domain-containing protein</fullName>
    </recommendedName>
</protein>
<dbReference type="Proteomes" id="UP000298030">
    <property type="component" value="Unassembled WGS sequence"/>
</dbReference>
<evidence type="ECO:0000259" key="5">
    <source>
        <dbReference type="PROSITE" id="PS50089"/>
    </source>
</evidence>
<dbReference type="InterPro" id="IPR001841">
    <property type="entry name" value="Znf_RING"/>
</dbReference>
<dbReference type="OrthoDB" id="342730at2759"/>
<dbReference type="SUPFAM" id="SSF57850">
    <property type="entry name" value="RING/U-box"/>
    <property type="match status" value="1"/>
</dbReference>
<dbReference type="PROSITE" id="PS50089">
    <property type="entry name" value="ZF_RING_2"/>
    <property type="match status" value="1"/>
</dbReference>
<keyword evidence="2 4" id="KW-0863">Zinc-finger</keyword>
<dbReference type="AlphaFoldDB" id="A0A4Y7SLY7"/>
<dbReference type="EMBL" id="QPFP01000088">
    <property type="protein sequence ID" value="TEB22624.1"/>
    <property type="molecule type" value="Genomic_DNA"/>
</dbReference>
<accession>A0A4Y7SLY7</accession>
<evidence type="ECO:0000256" key="1">
    <source>
        <dbReference type="ARBA" id="ARBA00022723"/>
    </source>
</evidence>
<reference evidence="6 7" key="1">
    <citation type="journal article" date="2019" name="Nat. Ecol. Evol.">
        <title>Megaphylogeny resolves global patterns of mushroom evolution.</title>
        <authorList>
            <person name="Varga T."/>
            <person name="Krizsan K."/>
            <person name="Foldi C."/>
            <person name="Dima B."/>
            <person name="Sanchez-Garcia M."/>
            <person name="Sanchez-Ramirez S."/>
            <person name="Szollosi G.J."/>
            <person name="Szarkandi J.G."/>
            <person name="Papp V."/>
            <person name="Albert L."/>
            <person name="Andreopoulos W."/>
            <person name="Angelini C."/>
            <person name="Antonin V."/>
            <person name="Barry K.W."/>
            <person name="Bougher N.L."/>
            <person name="Buchanan P."/>
            <person name="Buyck B."/>
            <person name="Bense V."/>
            <person name="Catcheside P."/>
            <person name="Chovatia M."/>
            <person name="Cooper J."/>
            <person name="Damon W."/>
            <person name="Desjardin D."/>
            <person name="Finy P."/>
            <person name="Geml J."/>
            <person name="Haridas S."/>
            <person name="Hughes K."/>
            <person name="Justo A."/>
            <person name="Karasinski D."/>
            <person name="Kautmanova I."/>
            <person name="Kiss B."/>
            <person name="Kocsube S."/>
            <person name="Kotiranta H."/>
            <person name="LaButti K.M."/>
            <person name="Lechner B.E."/>
            <person name="Liimatainen K."/>
            <person name="Lipzen A."/>
            <person name="Lukacs Z."/>
            <person name="Mihaltcheva S."/>
            <person name="Morgado L.N."/>
            <person name="Niskanen T."/>
            <person name="Noordeloos M.E."/>
            <person name="Ohm R.A."/>
            <person name="Ortiz-Santana B."/>
            <person name="Ovrebo C."/>
            <person name="Racz N."/>
            <person name="Riley R."/>
            <person name="Savchenko A."/>
            <person name="Shiryaev A."/>
            <person name="Soop K."/>
            <person name="Spirin V."/>
            <person name="Szebenyi C."/>
            <person name="Tomsovsky M."/>
            <person name="Tulloss R.E."/>
            <person name="Uehling J."/>
            <person name="Grigoriev I.V."/>
            <person name="Vagvolgyi C."/>
            <person name="Papp T."/>
            <person name="Martin F.M."/>
            <person name="Miettinen O."/>
            <person name="Hibbett D.S."/>
            <person name="Nagy L.G."/>
        </authorList>
    </citation>
    <scope>NUCLEOTIDE SEQUENCE [LARGE SCALE GENOMIC DNA]</scope>
    <source>
        <strain evidence="6 7">FP101781</strain>
    </source>
</reference>
<dbReference type="InterPro" id="IPR013083">
    <property type="entry name" value="Znf_RING/FYVE/PHD"/>
</dbReference>
<evidence type="ECO:0000256" key="2">
    <source>
        <dbReference type="ARBA" id="ARBA00022771"/>
    </source>
</evidence>
<sequence>MIPGCGGCLLPFCPPYRSPCFLPCGHVFCLFCLRRLVDRWPCPLECRDHLIIIESEVQPLSLDFDTIYPKDDRTAFNQAVHSRALQGKVLRTTFILLGRGVQAVRSDLRSRLQDLLNLTKSLAEVTFYMESARFGVRCRKIELEGEIQNEYALRDRYNALRRRSSFCTAALRASVPTPQRHPSCH</sequence>
<keyword evidence="1" id="KW-0479">Metal-binding</keyword>
<dbReference type="PROSITE" id="PS00518">
    <property type="entry name" value="ZF_RING_1"/>
    <property type="match status" value="1"/>
</dbReference>
<evidence type="ECO:0000256" key="4">
    <source>
        <dbReference type="PROSITE-ProRule" id="PRU00175"/>
    </source>
</evidence>
<evidence type="ECO:0000313" key="7">
    <source>
        <dbReference type="Proteomes" id="UP000298030"/>
    </source>
</evidence>
<keyword evidence="3" id="KW-0862">Zinc</keyword>
<evidence type="ECO:0000256" key="3">
    <source>
        <dbReference type="ARBA" id="ARBA00022833"/>
    </source>
</evidence>
<name>A0A4Y7SLY7_COPMI</name>
<keyword evidence="7" id="KW-1185">Reference proteome</keyword>
<feature type="domain" description="RING-type" evidence="5">
    <location>
        <begin position="5"/>
        <end position="44"/>
    </location>
</feature>
<proteinExistence type="predicted"/>